<accession>A0A7J9PRR5</accession>
<organism evidence="1 2">
    <name type="scientific">Methanococcus maripaludis</name>
    <name type="common">Methanococcus deltae</name>
    <dbReference type="NCBI Taxonomy" id="39152"/>
    <lineage>
        <taxon>Archaea</taxon>
        <taxon>Methanobacteriati</taxon>
        <taxon>Methanobacteriota</taxon>
        <taxon>Methanomada group</taxon>
        <taxon>Methanococci</taxon>
        <taxon>Methanococcales</taxon>
        <taxon>Methanococcaceae</taxon>
        <taxon>Methanococcus</taxon>
    </lineage>
</organism>
<dbReference type="RefSeq" id="WP_181508011.1">
    <property type="nucleotide sequence ID" value="NZ_JACDUP010000002.1"/>
</dbReference>
<name>A0A7J9PRR5_METMI</name>
<evidence type="ECO:0000313" key="2">
    <source>
        <dbReference type="Proteomes" id="UP000571751"/>
    </source>
</evidence>
<protein>
    <submittedName>
        <fullName evidence="1">Uncharacterized protein</fullName>
    </submittedName>
</protein>
<proteinExistence type="predicted"/>
<comment type="caution">
    <text evidence="1">The sequence shown here is derived from an EMBL/GenBank/DDBJ whole genome shotgun (WGS) entry which is preliminary data.</text>
</comment>
<reference evidence="1 2" key="1">
    <citation type="submission" date="2020-07" db="EMBL/GenBank/DDBJ databases">
        <title>Genomic Encyclopedia of Type Strains, Phase IV (KMG-V): Genome sequencing to study the core and pangenomes of soil and plant-associated prokaryotes.</title>
        <authorList>
            <person name="Whitman W."/>
        </authorList>
    </citation>
    <scope>NUCLEOTIDE SEQUENCE [LARGE SCALE GENOMIC DNA]</scope>
    <source>
        <strain evidence="1 2">C14</strain>
    </source>
</reference>
<dbReference type="AlphaFoldDB" id="A0A7J9PRR5"/>
<sequence length="444" mass="53114">MKLRFEKWLEEQNFSEGAYDVFEEAIKCYRATAYRSALLMSYVGFLTIIRDKLMETKYIPKGYTEYDWKINILAPIQDGENWEKNTYEKIKKADRPVINTSKELKTQIDYWKDRRNDCAHNKRNMITYSHVESFWAFLISNIDKITVLGSIEELIIDIETFFDISKTPANEPFFKLSEKILATVTKKDEMIVFIPQMVDKMCTHDSTNNLIWDFRNYGLLNELFLNSNLFSKEFIKYLDENNMKQELANFLKLYPVHSKFLNGNDTLIREIWYSFLFEFPDMPMLGYNSISLYCSMLRNGLIPKKQLEEASERIFPGLIDRAFGDEISEMDYNTLNEYGFFKIFDSIFSNEDKYNTLYVRTVHDFYWANRCSDIITKYLENSPITKDRVKFLSYLFPYDGFWPVELRPKLDIMFEKHHDKMELIKNLIEEYDLDIPDLRFLRKD</sequence>
<dbReference type="Proteomes" id="UP000571751">
    <property type="component" value="Unassembled WGS sequence"/>
</dbReference>
<evidence type="ECO:0000313" key="1">
    <source>
        <dbReference type="EMBL" id="MBA2868864.1"/>
    </source>
</evidence>
<gene>
    <name evidence="1" type="ORF">HNP95_001043</name>
</gene>
<dbReference type="EMBL" id="JACDUP010000002">
    <property type="protein sequence ID" value="MBA2868864.1"/>
    <property type="molecule type" value="Genomic_DNA"/>
</dbReference>